<dbReference type="STRING" id="419479.SAMN04488563_0759"/>
<dbReference type="PRINTS" id="PR00040">
    <property type="entry name" value="HTHMERR"/>
</dbReference>
<organism evidence="5 6">
    <name type="scientific">Jiangella alkaliphila</name>
    <dbReference type="NCBI Taxonomy" id="419479"/>
    <lineage>
        <taxon>Bacteria</taxon>
        <taxon>Bacillati</taxon>
        <taxon>Actinomycetota</taxon>
        <taxon>Actinomycetes</taxon>
        <taxon>Jiangellales</taxon>
        <taxon>Jiangellaceae</taxon>
        <taxon>Jiangella</taxon>
    </lineage>
</organism>
<keyword evidence="6" id="KW-1185">Reference proteome</keyword>
<keyword evidence="1 5" id="KW-0238">DNA-binding</keyword>
<feature type="region of interest" description="Disordered" evidence="3">
    <location>
        <begin position="124"/>
        <end position="148"/>
    </location>
</feature>
<evidence type="ECO:0000313" key="6">
    <source>
        <dbReference type="Proteomes" id="UP000182977"/>
    </source>
</evidence>
<evidence type="ECO:0000256" key="2">
    <source>
        <dbReference type="SAM" id="Coils"/>
    </source>
</evidence>
<dbReference type="RefSeq" id="WP_052762009.1">
    <property type="nucleotide sequence ID" value="NZ_KQ061219.1"/>
</dbReference>
<dbReference type="Proteomes" id="UP000182977">
    <property type="component" value="Chromosome I"/>
</dbReference>
<accession>A0A1H2GZN2</accession>
<dbReference type="Gene3D" id="1.10.1660.10">
    <property type="match status" value="1"/>
</dbReference>
<dbReference type="GO" id="GO:0003677">
    <property type="term" value="F:DNA binding"/>
    <property type="evidence" value="ECO:0007669"/>
    <property type="project" value="UniProtKB-KW"/>
</dbReference>
<feature type="domain" description="HTH merR-type" evidence="4">
    <location>
        <begin position="9"/>
        <end position="78"/>
    </location>
</feature>
<protein>
    <submittedName>
        <fullName evidence="5">DNA-binding transcriptional regulator, MerR family</fullName>
    </submittedName>
</protein>
<name>A0A1H2GZN2_9ACTN</name>
<sequence length="148" mass="16849">MTIDTERQLMTVGELSRRTGVSVKNLRQYTDWGLVYTVGRSAGNYRLFDNDALWCLQLIGTLRQLGVTVAEIRELTHEYLDHGCDQPFGPLVAKRLHTARARIEDRIAELQQTLHRINEFESRHQAELSDRPGVDLGADDPRQSCSKA</sequence>
<evidence type="ECO:0000313" key="5">
    <source>
        <dbReference type="EMBL" id="SDU24965.1"/>
    </source>
</evidence>
<dbReference type="AlphaFoldDB" id="A0A1H2GZN2"/>
<dbReference type="GO" id="GO:0003700">
    <property type="term" value="F:DNA-binding transcription factor activity"/>
    <property type="evidence" value="ECO:0007669"/>
    <property type="project" value="InterPro"/>
</dbReference>
<evidence type="ECO:0000259" key="4">
    <source>
        <dbReference type="PROSITE" id="PS50937"/>
    </source>
</evidence>
<dbReference type="SUPFAM" id="SSF46955">
    <property type="entry name" value="Putative DNA-binding domain"/>
    <property type="match status" value="1"/>
</dbReference>
<evidence type="ECO:0000256" key="3">
    <source>
        <dbReference type="SAM" id="MobiDB-lite"/>
    </source>
</evidence>
<dbReference type="InterPro" id="IPR009061">
    <property type="entry name" value="DNA-bd_dom_put_sf"/>
</dbReference>
<dbReference type="Pfam" id="PF13411">
    <property type="entry name" value="MerR_1"/>
    <property type="match status" value="1"/>
</dbReference>
<dbReference type="InterPro" id="IPR047057">
    <property type="entry name" value="MerR_fam"/>
</dbReference>
<feature type="compositionally biased region" description="Basic and acidic residues" evidence="3">
    <location>
        <begin position="124"/>
        <end position="133"/>
    </location>
</feature>
<dbReference type="EMBL" id="LT629791">
    <property type="protein sequence ID" value="SDU24965.1"/>
    <property type="molecule type" value="Genomic_DNA"/>
</dbReference>
<proteinExistence type="predicted"/>
<feature type="coiled-coil region" evidence="2">
    <location>
        <begin position="93"/>
        <end position="120"/>
    </location>
</feature>
<dbReference type="PROSITE" id="PS50937">
    <property type="entry name" value="HTH_MERR_2"/>
    <property type="match status" value="1"/>
</dbReference>
<dbReference type="PANTHER" id="PTHR30204">
    <property type="entry name" value="REDOX-CYCLING DRUG-SENSING TRANSCRIPTIONAL ACTIVATOR SOXR"/>
    <property type="match status" value="1"/>
</dbReference>
<evidence type="ECO:0000256" key="1">
    <source>
        <dbReference type="ARBA" id="ARBA00023125"/>
    </source>
</evidence>
<dbReference type="PANTHER" id="PTHR30204:SF93">
    <property type="entry name" value="HTH MERR-TYPE DOMAIN-CONTAINING PROTEIN"/>
    <property type="match status" value="1"/>
</dbReference>
<gene>
    <name evidence="5" type="ORF">SAMN04488563_0759</name>
</gene>
<keyword evidence="2" id="KW-0175">Coiled coil</keyword>
<reference evidence="6" key="1">
    <citation type="submission" date="2016-10" db="EMBL/GenBank/DDBJ databases">
        <authorList>
            <person name="Varghese N."/>
            <person name="Submissions S."/>
        </authorList>
    </citation>
    <scope>NUCLEOTIDE SEQUENCE [LARGE SCALE GENOMIC DNA]</scope>
    <source>
        <strain evidence="6">DSM 45079</strain>
    </source>
</reference>
<dbReference type="SMART" id="SM00422">
    <property type="entry name" value="HTH_MERR"/>
    <property type="match status" value="1"/>
</dbReference>
<dbReference type="InterPro" id="IPR000551">
    <property type="entry name" value="MerR-type_HTH_dom"/>
</dbReference>